<organism evidence="3 4">
    <name type="scientific">Janthinobacterium agaricidamnosum NBRC 102515 = DSM 9628</name>
    <dbReference type="NCBI Taxonomy" id="1349767"/>
    <lineage>
        <taxon>Bacteria</taxon>
        <taxon>Pseudomonadati</taxon>
        <taxon>Pseudomonadota</taxon>
        <taxon>Betaproteobacteria</taxon>
        <taxon>Burkholderiales</taxon>
        <taxon>Oxalobacteraceae</taxon>
        <taxon>Janthinobacterium</taxon>
    </lineage>
</organism>
<dbReference type="Proteomes" id="UP000027604">
    <property type="component" value="Chromosome I"/>
</dbReference>
<name>W0V0N8_9BURK</name>
<dbReference type="PANTHER" id="PTHR42776:SF27">
    <property type="entry name" value="DIPEPTIDYL PEPTIDASE FAMILY MEMBER 6"/>
    <property type="match status" value="1"/>
</dbReference>
<dbReference type="GO" id="GO:0006508">
    <property type="term" value="P:proteolysis"/>
    <property type="evidence" value="ECO:0007669"/>
    <property type="project" value="InterPro"/>
</dbReference>
<evidence type="ECO:0000313" key="3">
    <source>
        <dbReference type="EMBL" id="CDG81165.1"/>
    </source>
</evidence>
<reference evidence="3 4" key="1">
    <citation type="journal article" date="2015" name="Genome Announc.">
        <title>Genome Sequence of Mushroom Soft-Rot Pathogen Janthinobacterium agaricidamnosum.</title>
        <authorList>
            <person name="Graupner K."/>
            <person name="Lackner G."/>
            <person name="Hertweck C."/>
        </authorList>
    </citation>
    <scope>NUCLEOTIDE SEQUENCE [LARGE SCALE GENOMIC DNA]</scope>
    <source>
        <strain evidence="4">NBRC 102515 / DSM 9628</strain>
    </source>
</reference>
<feature type="domain" description="Peptidase S9 prolyl oligopeptidase catalytic" evidence="2">
    <location>
        <begin position="102"/>
        <end position="316"/>
    </location>
</feature>
<dbReference type="GO" id="GO:0004252">
    <property type="term" value="F:serine-type endopeptidase activity"/>
    <property type="evidence" value="ECO:0007669"/>
    <property type="project" value="TreeGrafter"/>
</dbReference>
<dbReference type="eggNOG" id="COG1506">
    <property type="taxonomic scope" value="Bacteria"/>
</dbReference>
<sequence length="318" mass="35646">MPAQPGAPHLLVRSYSDQQPDVYRLFNTDNGKWQKVGGTYPKITAAQMATQELVHYQARDGLDIPAWLTLPHGVARKDRKNLPLVVLVHGGPYLRGGSWAWDPEAQFLASRGYAVLQPEYRGSTGFGEKHFKAGWKQWGLTMQDDIADGTRWAIAEGIADSQRICIAGASYGGYATLMGLVNDPHLYRCGINWLGVTDIGLMYSGHWSFASDLSEEWKQYGMPELIGDPVKDAEQFKATSPVQQAARIKQPLLLAYGAADRRVPLYHGKKFRDAIKATNQDVEWVVYDEEGHGWTLPKNRIDFWSRVEKFLARNIGTP</sequence>
<dbReference type="Gene3D" id="3.40.50.1820">
    <property type="entry name" value="alpha/beta hydrolase"/>
    <property type="match status" value="1"/>
</dbReference>
<evidence type="ECO:0000256" key="1">
    <source>
        <dbReference type="ARBA" id="ARBA00022801"/>
    </source>
</evidence>
<dbReference type="KEGG" id="jag:GJA_505"/>
<dbReference type="STRING" id="1349767.GJA_505"/>
<dbReference type="SUPFAM" id="SSF53474">
    <property type="entry name" value="alpha/beta-Hydrolases"/>
    <property type="match status" value="1"/>
</dbReference>
<protein>
    <submittedName>
        <fullName evidence="3">Prolyl oligopeptidase family protein</fullName>
    </submittedName>
</protein>
<dbReference type="PATRIC" id="fig|1349767.4.peg.2218"/>
<keyword evidence="1" id="KW-0378">Hydrolase</keyword>
<accession>W0V0N8</accession>
<dbReference type="PANTHER" id="PTHR42776">
    <property type="entry name" value="SERINE PEPTIDASE S9 FAMILY MEMBER"/>
    <property type="match status" value="1"/>
</dbReference>
<dbReference type="RefSeq" id="WP_242404427.1">
    <property type="nucleotide sequence ID" value="NZ_BCTH01000085.1"/>
</dbReference>
<dbReference type="HOGENOM" id="CLU_068254_0_0_4"/>
<dbReference type="AlphaFoldDB" id="W0V0N8"/>
<dbReference type="InterPro" id="IPR029058">
    <property type="entry name" value="AB_hydrolase_fold"/>
</dbReference>
<evidence type="ECO:0000259" key="2">
    <source>
        <dbReference type="Pfam" id="PF00326"/>
    </source>
</evidence>
<gene>
    <name evidence="3" type="ORF">GJA_505</name>
</gene>
<dbReference type="InterPro" id="IPR001375">
    <property type="entry name" value="Peptidase_S9_cat"/>
</dbReference>
<proteinExistence type="predicted"/>
<dbReference type="Pfam" id="PF00326">
    <property type="entry name" value="Peptidase_S9"/>
    <property type="match status" value="1"/>
</dbReference>
<keyword evidence="4" id="KW-1185">Reference proteome</keyword>
<dbReference type="EMBL" id="HG322949">
    <property type="protein sequence ID" value="CDG81165.1"/>
    <property type="molecule type" value="Genomic_DNA"/>
</dbReference>
<evidence type="ECO:0000313" key="4">
    <source>
        <dbReference type="Proteomes" id="UP000027604"/>
    </source>
</evidence>